<keyword evidence="6" id="KW-0067">ATP-binding</keyword>
<name>A0AAD5LJE4_PYTIN</name>
<dbReference type="PANTHER" id="PTHR24223">
    <property type="entry name" value="ATP-BINDING CASSETTE SUB-FAMILY C"/>
    <property type="match status" value="1"/>
</dbReference>
<dbReference type="GO" id="GO:0012505">
    <property type="term" value="C:endomembrane system"/>
    <property type="evidence" value="ECO:0007669"/>
    <property type="project" value="UniProtKB-SubCell"/>
</dbReference>
<evidence type="ECO:0000256" key="7">
    <source>
        <dbReference type="ARBA" id="ARBA00022989"/>
    </source>
</evidence>
<dbReference type="GO" id="GO:0140359">
    <property type="term" value="F:ABC-type transporter activity"/>
    <property type="evidence" value="ECO:0007669"/>
    <property type="project" value="InterPro"/>
</dbReference>
<keyword evidence="4" id="KW-0677">Repeat</keyword>
<dbReference type="FunFam" id="1.20.1560.10:FF:000006">
    <property type="entry name" value="ATP-binding cassette, sub-family C (CFTR/MRP), member 9"/>
    <property type="match status" value="1"/>
</dbReference>
<dbReference type="Pfam" id="PF00664">
    <property type="entry name" value="ABC_membrane"/>
    <property type="match status" value="1"/>
</dbReference>
<protein>
    <recommendedName>
        <fullName evidence="10">ABC transmembrane type-1 domain-containing protein</fullName>
    </recommendedName>
</protein>
<evidence type="ECO:0000256" key="2">
    <source>
        <dbReference type="ARBA" id="ARBA00022448"/>
    </source>
</evidence>
<keyword evidence="5" id="KW-0547">Nucleotide-binding</keyword>
<reference evidence="11" key="1">
    <citation type="submission" date="2021-12" db="EMBL/GenBank/DDBJ databases">
        <title>Prjna785345.</title>
        <authorList>
            <person name="Rujirawat T."/>
            <person name="Krajaejun T."/>
        </authorList>
    </citation>
    <scope>NUCLEOTIDE SEQUENCE</scope>
    <source>
        <strain evidence="11">Pi057C3</strain>
    </source>
</reference>
<keyword evidence="8 9" id="KW-0472">Membrane</keyword>
<dbReference type="PROSITE" id="PS50929">
    <property type="entry name" value="ABC_TM1F"/>
    <property type="match status" value="1"/>
</dbReference>
<evidence type="ECO:0000256" key="6">
    <source>
        <dbReference type="ARBA" id="ARBA00022840"/>
    </source>
</evidence>
<feature type="transmembrane region" description="Helical" evidence="9">
    <location>
        <begin position="233"/>
        <end position="251"/>
    </location>
</feature>
<dbReference type="EMBL" id="JAKCXM010000148">
    <property type="protein sequence ID" value="KAJ0400700.1"/>
    <property type="molecule type" value="Genomic_DNA"/>
</dbReference>
<comment type="subcellular location">
    <subcellularLocation>
        <location evidence="1">Endomembrane system</location>
        <topology evidence="1">Multi-pass membrane protein</topology>
    </subcellularLocation>
</comment>
<evidence type="ECO:0000313" key="11">
    <source>
        <dbReference type="EMBL" id="KAJ0400700.1"/>
    </source>
</evidence>
<keyword evidence="3 9" id="KW-0812">Transmembrane</keyword>
<dbReference type="Gene3D" id="1.20.1560.10">
    <property type="entry name" value="ABC transporter type 1, transmembrane domain"/>
    <property type="match status" value="1"/>
</dbReference>
<feature type="transmembrane region" description="Helical" evidence="9">
    <location>
        <begin position="348"/>
        <end position="374"/>
    </location>
</feature>
<evidence type="ECO:0000256" key="3">
    <source>
        <dbReference type="ARBA" id="ARBA00022692"/>
    </source>
</evidence>
<feature type="transmembrane region" description="Helical" evidence="9">
    <location>
        <begin position="89"/>
        <end position="111"/>
    </location>
</feature>
<feature type="transmembrane region" description="Helical" evidence="9">
    <location>
        <begin position="318"/>
        <end position="336"/>
    </location>
</feature>
<dbReference type="SUPFAM" id="SSF90123">
    <property type="entry name" value="ABC transporter transmembrane region"/>
    <property type="match status" value="1"/>
</dbReference>
<dbReference type="GO" id="GO:0005524">
    <property type="term" value="F:ATP binding"/>
    <property type="evidence" value="ECO:0007669"/>
    <property type="project" value="UniProtKB-KW"/>
</dbReference>
<evidence type="ECO:0000259" key="10">
    <source>
        <dbReference type="PROSITE" id="PS50929"/>
    </source>
</evidence>
<evidence type="ECO:0000256" key="9">
    <source>
        <dbReference type="SAM" id="Phobius"/>
    </source>
</evidence>
<dbReference type="Proteomes" id="UP001209570">
    <property type="component" value="Unassembled WGS sequence"/>
</dbReference>
<organism evidence="11 12">
    <name type="scientific">Pythium insidiosum</name>
    <name type="common">Pythiosis disease agent</name>
    <dbReference type="NCBI Taxonomy" id="114742"/>
    <lineage>
        <taxon>Eukaryota</taxon>
        <taxon>Sar</taxon>
        <taxon>Stramenopiles</taxon>
        <taxon>Oomycota</taxon>
        <taxon>Peronosporomycetes</taxon>
        <taxon>Pythiales</taxon>
        <taxon>Pythiaceae</taxon>
        <taxon>Pythium</taxon>
    </lineage>
</organism>
<accession>A0AAD5LJE4</accession>
<feature type="transmembrane region" description="Helical" evidence="9">
    <location>
        <begin position="131"/>
        <end position="148"/>
    </location>
</feature>
<evidence type="ECO:0000313" key="12">
    <source>
        <dbReference type="Proteomes" id="UP001209570"/>
    </source>
</evidence>
<feature type="domain" description="ABC transmembrane type-1" evidence="10">
    <location>
        <begin position="94"/>
        <end position="375"/>
    </location>
</feature>
<evidence type="ECO:0000256" key="1">
    <source>
        <dbReference type="ARBA" id="ARBA00004127"/>
    </source>
</evidence>
<comment type="caution">
    <text evidence="11">The sequence shown here is derived from an EMBL/GenBank/DDBJ whole genome shotgun (WGS) entry which is preliminary data.</text>
</comment>
<dbReference type="InterPro" id="IPR044746">
    <property type="entry name" value="ABCC_6TM_D1"/>
</dbReference>
<proteinExistence type="predicted"/>
<evidence type="ECO:0000256" key="4">
    <source>
        <dbReference type="ARBA" id="ARBA00022737"/>
    </source>
</evidence>
<dbReference type="InterPro" id="IPR036640">
    <property type="entry name" value="ABC1_TM_sf"/>
</dbReference>
<dbReference type="InterPro" id="IPR050173">
    <property type="entry name" value="ABC_transporter_C-like"/>
</dbReference>
<dbReference type="CDD" id="cd18579">
    <property type="entry name" value="ABC_6TM_ABCC_D1"/>
    <property type="match status" value="1"/>
</dbReference>
<evidence type="ECO:0000256" key="5">
    <source>
        <dbReference type="ARBA" id="ARBA00022741"/>
    </source>
</evidence>
<keyword evidence="7 9" id="KW-1133">Transmembrane helix</keyword>
<evidence type="ECO:0000256" key="8">
    <source>
        <dbReference type="ARBA" id="ARBA00023136"/>
    </source>
</evidence>
<feature type="transmembrane region" description="Helical" evidence="9">
    <location>
        <begin position="202"/>
        <end position="227"/>
    </location>
</feature>
<gene>
    <name evidence="11" type="ORF">P43SY_000605</name>
</gene>
<dbReference type="PANTHER" id="PTHR24223:SF443">
    <property type="entry name" value="MULTIDRUG-RESISTANCE LIKE PROTEIN 1, ISOFORM I"/>
    <property type="match status" value="1"/>
</dbReference>
<dbReference type="GO" id="GO:0016020">
    <property type="term" value="C:membrane"/>
    <property type="evidence" value="ECO:0007669"/>
    <property type="project" value="InterPro"/>
</dbReference>
<dbReference type="AlphaFoldDB" id="A0AAD5LJE4"/>
<keyword evidence="2" id="KW-0813">Transport</keyword>
<dbReference type="InterPro" id="IPR011527">
    <property type="entry name" value="ABC1_TM_dom"/>
</dbReference>
<sequence>MQHAQYSTFGDGAASVAAAAEHPQARAWCVSRALLSWVSPLIALGNRKQLDGADIWPLQPAHQAAVVSGPFARDYEATQSIVRAFLRSFGWRFVLTGAAFFVSTASTLVGPLVLNHVVSSLSAEVYDVRDLLTWILGLLATQLVQALADNYANFDSEVIAIQFTGALKNLIYRKTLKLNAEARREKSVGDITNMYTTDCEMILMAAYFVHQLWLVPLQVVAAGALLYRLLGPASFAGFGVILLVFLMNHFLSTKIFELYMEFMERKDLRLKAVTEVFKSITIVKFNAWEDKFLARIGEARAREVATTWLFMKLNATSVVLTWGLPVFISVASFGVYSGVMNRPLTPAVVFTSIALFQIVQIPLRFITDIIAALVKAKVAEQRIGEFLKLPEIDAANIRTIHHPEADNYITRNQSGHFFDLMKEGGYLDKFLAAAAQGQA</sequence>
<keyword evidence="12" id="KW-1185">Reference proteome</keyword>